<evidence type="ECO:0000256" key="1">
    <source>
        <dbReference type="SAM" id="MobiDB-lite"/>
    </source>
</evidence>
<dbReference type="GO" id="GO:0008233">
    <property type="term" value="F:peptidase activity"/>
    <property type="evidence" value="ECO:0007669"/>
    <property type="project" value="UniProtKB-KW"/>
</dbReference>
<dbReference type="GO" id="GO:0006508">
    <property type="term" value="P:proteolysis"/>
    <property type="evidence" value="ECO:0007669"/>
    <property type="project" value="UniProtKB-KW"/>
</dbReference>
<evidence type="ECO:0000313" key="6">
    <source>
        <dbReference type="Proteomes" id="UP000321947"/>
    </source>
</evidence>
<dbReference type="EMBL" id="SSTD01009863">
    <property type="protein sequence ID" value="TYK13562.1"/>
    <property type="molecule type" value="Genomic_DNA"/>
</dbReference>
<protein>
    <submittedName>
        <fullName evidence="4">Gag-protease polyprotein</fullName>
    </submittedName>
</protein>
<dbReference type="InterPro" id="IPR005162">
    <property type="entry name" value="Retrotrans_gag_dom"/>
</dbReference>
<gene>
    <name evidence="4" type="ORF">E5676_scaffold299G00390</name>
    <name evidence="3" type="ORF">E6C27_scaffold223G00210</name>
</gene>
<proteinExistence type="predicted"/>
<evidence type="ECO:0000313" key="3">
    <source>
        <dbReference type="EMBL" id="KAA0032057.1"/>
    </source>
</evidence>
<keyword evidence="4" id="KW-0645">Protease</keyword>
<evidence type="ECO:0000259" key="2">
    <source>
        <dbReference type="Pfam" id="PF03732"/>
    </source>
</evidence>
<accession>A0A5D3CQ98</accession>
<reference evidence="5 6" key="1">
    <citation type="submission" date="2019-08" db="EMBL/GenBank/DDBJ databases">
        <title>Draft genome sequences of two oriental melons (Cucumis melo L. var makuwa).</title>
        <authorList>
            <person name="Kwon S.-Y."/>
        </authorList>
    </citation>
    <scope>NUCLEOTIDE SEQUENCE [LARGE SCALE GENOMIC DNA]</scope>
    <source>
        <strain evidence="6">cv. Chang Bougi</strain>
        <strain evidence="5">cv. SW 3</strain>
        <tissue evidence="4">Leaf</tissue>
    </source>
</reference>
<keyword evidence="4" id="KW-0378">Hydrolase</keyword>
<organism evidence="4 6">
    <name type="scientific">Cucumis melo var. makuwa</name>
    <name type="common">Oriental melon</name>
    <dbReference type="NCBI Taxonomy" id="1194695"/>
    <lineage>
        <taxon>Eukaryota</taxon>
        <taxon>Viridiplantae</taxon>
        <taxon>Streptophyta</taxon>
        <taxon>Embryophyta</taxon>
        <taxon>Tracheophyta</taxon>
        <taxon>Spermatophyta</taxon>
        <taxon>Magnoliopsida</taxon>
        <taxon>eudicotyledons</taxon>
        <taxon>Gunneridae</taxon>
        <taxon>Pentapetalae</taxon>
        <taxon>rosids</taxon>
        <taxon>fabids</taxon>
        <taxon>Cucurbitales</taxon>
        <taxon>Cucurbitaceae</taxon>
        <taxon>Benincaseae</taxon>
        <taxon>Cucumis</taxon>
    </lineage>
</organism>
<dbReference type="AlphaFoldDB" id="A0A5D3CQ98"/>
<evidence type="ECO:0000313" key="4">
    <source>
        <dbReference type="EMBL" id="TYK13562.1"/>
    </source>
</evidence>
<feature type="domain" description="Retrotransposon gag" evidence="2">
    <location>
        <begin position="66"/>
        <end position="111"/>
    </location>
</feature>
<dbReference type="Proteomes" id="UP000321947">
    <property type="component" value="Unassembled WGS sequence"/>
</dbReference>
<name>A0A5D3CQ98_CUCMM</name>
<feature type="region of interest" description="Disordered" evidence="1">
    <location>
        <begin position="1"/>
        <end position="21"/>
    </location>
</feature>
<sequence>MPPRRGAHRSGREGRGKGAGPQLEQRFTDIIAATLGALRIRRFSALHSCLKVRVLFGGGLQSECLVEFLDLKQRQMTVEKYDQEFNMLSHFASKLVDTEQARSERFVGGLKNEIEGFVRAFKPANLAEALRLVVDLSIQGDDIQPKRFDNETSSGQKKKAY</sequence>
<dbReference type="EMBL" id="SSTE01021882">
    <property type="protein sequence ID" value="KAA0032057.1"/>
    <property type="molecule type" value="Genomic_DNA"/>
</dbReference>
<evidence type="ECO:0000313" key="5">
    <source>
        <dbReference type="Proteomes" id="UP000321393"/>
    </source>
</evidence>
<dbReference type="Proteomes" id="UP000321393">
    <property type="component" value="Unassembled WGS sequence"/>
</dbReference>
<dbReference type="Pfam" id="PF03732">
    <property type="entry name" value="Retrotrans_gag"/>
    <property type="match status" value="1"/>
</dbReference>
<comment type="caution">
    <text evidence="4">The sequence shown here is derived from an EMBL/GenBank/DDBJ whole genome shotgun (WGS) entry which is preliminary data.</text>
</comment>